<sequence>MLTRLRRKTSSRRSWRVCRKPRWSFVCCLSAGRYRLYLRLPTEQEGFEWVQVGPLNAFEAMPLSLSILLAVIILLGLAGAIYVIVRGVEARMARLELAATRIASGHLIRAKVESGDFMGV</sequence>
<gene>
    <name evidence="2" type="ORF">DSL92_03370</name>
</gene>
<reference evidence="2" key="1">
    <citation type="submission" date="2018-12" db="EMBL/GenBank/DDBJ databases">
        <authorList>
            <person name="Jadhav K."/>
            <person name="Kushwaha B."/>
            <person name="Jadhav I."/>
        </authorList>
    </citation>
    <scope>NUCLEOTIDE SEQUENCE [LARGE SCALE GENOMIC DNA]</scope>
    <source>
        <strain evidence="2">SBS 10</strain>
    </source>
</reference>
<dbReference type="AlphaFoldDB" id="A0A3S0NHK3"/>
<protein>
    <submittedName>
        <fullName evidence="2">Uncharacterized protein</fullName>
    </submittedName>
</protein>
<keyword evidence="1" id="KW-1133">Transmembrane helix</keyword>
<keyword evidence="1" id="KW-0812">Transmembrane</keyword>
<comment type="caution">
    <text evidence="2">The sequence shown here is derived from an EMBL/GenBank/DDBJ whole genome shotgun (WGS) entry which is preliminary data.</text>
</comment>
<dbReference type="EMBL" id="RXHI01000008">
    <property type="protein sequence ID" value="RUA22875.1"/>
    <property type="molecule type" value="Genomic_DNA"/>
</dbReference>
<evidence type="ECO:0000313" key="2">
    <source>
        <dbReference type="EMBL" id="RUA22875.1"/>
    </source>
</evidence>
<proteinExistence type="predicted"/>
<accession>A0A3S0NHK3</accession>
<name>A0A3S0NHK3_9GAMM</name>
<keyword evidence="1" id="KW-0472">Membrane</keyword>
<evidence type="ECO:0000256" key="1">
    <source>
        <dbReference type="SAM" id="Phobius"/>
    </source>
</evidence>
<organism evidence="2">
    <name type="scientific">Billgrantia gudaonensis</name>
    <dbReference type="NCBI Taxonomy" id="376427"/>
    <lineage>
        <taxon>Bacteria</taxon>
        <taxon>Pseudomonadati</taxon>
        <taxon>Pseudomonadota</taxon>
        <taxon>Gammaproteobacteria</taxon>
        <taxon>Oceanospirillales</taxon>
        <taxon>Halomonadaceae</taxon>
        <taxon>Billgrantia</taxon>
    </lineage>
</organism>
<feature type="transmembrane region" description="Helical" evidence="1">
    <location>
        <begin position="60"/>
        <end position="85"/>
    </location>
</feature>